<feature type="transmembrane region" description="Helical" evidence="1">
    <location>
        <begin position="12"/>
        <end position="29"/>
    </location>
</feature>
<reference evidence="2 3" key="1">
    <citation type="submission" date="2020-08" db="EMBL/GenBank/DDBJ databases">
        <title>Genomic Encyclopedia of Type Strains, Phase IV (KMG-IV): sequencing the most valuable type-strain genomes for metagenomic binning, comparative biology and taxonomic classification.</title>
        <authorList>
            <person name="Goeker M."/>
        </authorList>
    </citation>
    <scope>NUCLEOTIDE SEQUENCE [LARGE SCALE GENOMIC DNA]</scope>
    <source>
        <strain evidence="2 3">DSM 105074</strain>
    </source>
</reference>
<dbReference type="InterPro" id="IPR036465">
    <property type="entry name" value="vWFA_dom_sf"/>
</dbReference>
<dbReference type="SUPFAM" id="SSF53300">
    <property type="entry name" value="vWA-like"/>
    <property type="match status" value="1"/>
</dbReference>
<dbReference type="Proteomes" id="UP000557307">
    <property type="component" value="Unassembled WGS sequence"/>
</dbReference>
<evidence type="ECO:0000256" key="1">
    <source>
        <dbReference type="SAM" id="Phobius"/>
    </source>
</evidence>
<protein>
    <recommendedName>
        <fullName evidence="4">VWA domain-containing protein</fullName>
    </recommendedName>
</protein>
<organism evidence="2 3">
    <name type="scientific">Rhabdobacter roseus</name>
    <dbReference type="NCBI Taxonomy" id="1655419"/>
    <lineage>
        <taxon>Bacteria</taxon>
        <taxon>Pseudomonadati</taxon>
        <taxon>Bacteroidota</taxon>
        <taxon>Cytophagia</taxon>
        <taxon>Cytophagales</taxon>
        <taxon>Cytophagaceae</taxon>
        <taxon>Rhabdobacter</taxon>
    </lineage>
</organism>
<keyword evidence="3" id="KW-1185">Reference proteome</keyword>
<sequence length="692" mass="77287">MRSELFFQSSPWFIVLCLLAGAAYAYFLYQPHPSWSKRLNIFLASLRGILVALICFLLLSPLLRTTETNVDKAKIVLAIDNSQSMAQPGQEALGALEELRRQLTANGYEVSTQTLDSRQELEATDSVKFDQKVTNLSGLLNTVRSNFEGRNLTDVVLVSDGIVNQGISPTYGNYPFRIHTVAVGDTVAKRDLQLRAVTANRVAYMGNEFPVMVDVTATGLAGRSTTLSLRQGGRVIATQNVVINRNDFFGSYTFTTSSSQKGVQHYTVETANVSGEHSARNNRREVYIDVIDGREKILLLALAPHPDVKALRSIIEQNENYELDVRSLSASTNLNEVLEKSYDLIIFHQLPDVSGAGNELVRRLLQKNTPAFFILGNQSAAASASAQSRGLQIAANPGQFDKVTGRFNASFQLLNLDAERLSLLERLPPLSVPFGEYRLAPGSEVVLYQRVGSVATTKPLLVLNTSGERKIALLAGEGLWQWRQEEYALTEKQDVVDELFRKVIQLISVKEDKRKFRVYPINNEFDAGERVVFQTEIYNDIYEKIYGQEVRLDITDEKGKTLTYNYTHTADNPRFEISGLNEGVYRYRASTSLRGGQEQVSGQFVVRDVDLEALNTTADFGLLRELASRSGGQFLQPNTLGSLAQLMTTSRPPDRLDSSEEMVELIHLKWLFFLLVLLAATEWGLRKYSGSY</sequence>
<evidence type="ECO:0000313" key="2">
    <source>
        <dbReference type="EMBL" id="MBB5283956.1"/>
    </source>
</evidence>
<dbReference type="RefSeq" id="WP_184173872.1">
    <property type="nucleotide sequence ID" value="NZ_JACHGF010000003.1"/>
</dbReference>
<feature type="transmembrane region" description="Helical" evidence="1">
    <location>
        <begin position="41"/>
        <end position="63"/>
    </location>
</feature>
<dbReference type="PANTHER" id="PTHR37947:SF1">
    <property type="entry name" value="BLL2462 PROTEIN"/>
    <property type="match status" value="1"/>
</dbReference>
<name>A0A840TIG1_9BACT</name>
<keyword evidence="1" id="KW-1133">Transmembrane helix</keyword>
<dbReference type="EMBL" id="JACHGF010000003">
    <property type="protein sequence ID" value="MBB5283956.1"/>
    <property type="molecule type" value="Genomic_DNA"/>
</dbReference>
<evidence type="ECO:0008006" key="4">
    <source>
        <dbReference type="Google" id="ProtNLM"/>
    </source>
</evidence>
<dbReference type="InterPro" id="IPR029062">
    <property type="entry name" value="Class_I_gatase-like"/>
</dbReference>
<keyword evidence="1" id="KW-0812">Transmembrane</keyword>
<keyword evidence="1" id="KW-0472">Membrane</keyword>
<dbReference type="PANTHER" id="PTHR37947">
    <property type="entry name" value="BLL2462 PROTEIN"/>
    <property type="match status" value="1"/>
</dbReference>
<proteinExistence type="predicted"/>
<dbReference type="AlphaFoldDB" id="A0A840TIG1"/>
<comment type="caution">
    <text evidence="2">The sequence shown here is derived from an EMBL/GenBank/DDBJ whole genome shotgun (WGS) entry which is preliminary data.</text>
</comment>
<evidence type="ECO:0000313" key="3">
    <source>
        <dbReference type="Proteomes" id="UP000557307"/>
    </source>
</evidence>
<accession>A0A840TIG1</accession>
<gene>
    <name evidence="2" type="ORF">HNQ92_002099</name>
</gene>
<dbReference type="Gene3D" id="3.40.50.880">
    <property type="match status" value="1"/>
</dbReference>
<dbReference type="SUPFAM" id="SSF52317">
    <property type="entry name" value="Class I glutamine amidotransferase-like"/>
    <property type="match status" value="1"/>
</dbReference>